<dbReference type="GO" id="GO:0005789">
    <property type="term" value="C:endoplasmic reticulum membrane"/>
    <property type="evidence" value="ECO:0007669"/>
    <property type="project" value="TreeGrafter"/>
</dbReference>
<dbReference type="EMBL" id="BMAV01012786">
    <property type="protein sequence ID" value="GFY59751.1"/>
    <property type="molecule type" value="Genomic_DNA"/>
</dbReference>
<feature type="transmembrane region" description="Helical" evidence="4">
    <location>
        <begin position="93"/>
        <end position="115"/>
    </location>
</feature>
<dbReference type="OrthoDB" id="196717at2759"/>
<dbReference type="Gene3D" id="1.20.120.1760">
    <property type="match status" value="1"/>
</dbReference>
<feature type="transmembrane region" description="Helical" evidence="4">
    <location>
        <begin position="297"/>
        <end position="315"/>
    </location>
</feature>
<evidence type="ECO:0000256" key="2">
    <source>
        <dbReference type="ARBA" id="ARBA00010441"/>
    </source>
</evidence>
<keyword evidence="3 4" id="KW-0472">Membrane</keyword>
<gene>
    <name evidence="5" type="primary">cept1</name>
    <name evidence="5" type="ORF">TNIN_228911</name>
</gene>
<evidence type="ECO:0000256" key="3">
    <source>
        <dbReference type="ARBA" id="ARBA00023136"/>
    </source>
</evidence>
<dbReference type="AlphaFoldDB" id="A0A8X6XUU0"/>
<dbReference type="GO" id="GO:0006646">
    <property type="term" value="P:phosphatidylethanolamine biosynthetic process"/>
    <property type="evidence" value="ECO:0007669"/>
    <property type="project" value="TreeGrafter"/>
</dbReference>
<dbReference type="InterPro" id="IPR014472">
    <property type="entry name" value="CHOPT"/>
</dbReference>
<dbReference type="PANTHER" id="PTHR10414">
    <property type="entry name" value="ETHANOLAMINEPHOSPHOTRANSFERASE"/>
    <property type="match status" value="1"/>
</dbReference>
<feature type="transmembrane region" description="Helical" evidence="4">
    <location>
        <begin position="187"/>
        <end position="205"/>
    </location>
</feature>
<dbReference type="GO" id="GO:0005794">
    <property type="term" value="C:Golgi apparatus"/>
    <property type="evidence" value="ECO:0007669"/>
    <property type="project" value="TreeGrafter"/>
</dbReference>
<protein>
    <submittedName>
        <fullName evidence="5">Uncharacterized protein</fullName>
    </submittedName>
</protein>
<keyword evidence="4" id="KW-1133">Transmembrane helix</keyword>
<feature type="transmembrane region" description="Helical" evidence="4">
    <location>
        <begin position="127"/>
        <end position="145"/>
    </location>
</feature>
<proteinExistence type="inferred from homology"/>
<keyword evidence="6" id="KW-1185">Reference proteome</keyword>
<evidence type="ECO:0000313" key="5">
    <source>
        <dbReference type="EMBL" id="GFY59751.1"/>
    </source>
</evidence>
<reference evidence="5" key="1">
    <citation type="submission" date="2020-08" db="EMBL/GenBank/DDBJ databases">
        <title>Multicomponent nature underlies the extraordinary mechanical properties of spider dragline silk.</title>
        <authorList>
            <person name="Kono N."/>
            <person name="Nakamura H."/>
            <person name="Mori M."/>
            <person name="Yoshida Y."/>
            <person name="Ohtoshi R."/>
            <person name="Malay A.D."/>
            <person name="Moran D.A.P."/>
            <person name="Tomita M."/>
            <person name="Numata K."/>
            <person name="Arakawa K."/>
        </authorList>
    </citation>
    <scope>NUCLEOTIDE SEQUENCE</scope>
</reference>
<organism evidence="5 6">
    <name type="scientific">Trichonephila inaurata madagascariensis</name>
    <dbReference type="NCBI Taxonomy" id="2747483"/>
    <lineage>
        <taxon>Eukaryota</taxon>
        <taxon>Metazoa</taxon>
        <taxon>Ecdysozoa</taxon>
        <taxon>Arthropoda</taxon>
        <taxon>Chelicerata</taxon>
        <taxon>Arachnida</taxon>
        <taxon>Araneae</taxon>
        <taxon>Araneomorphae</taxon>
        <taxon>Entelegynae</taxon>
        <taxon>Araneoidea</taxon>
        <taxon>Nephilidae</taxon>
        <taxon>Trichonephila</taxon>
        <taxon>Trichonephila inaurata</taxon>
    </lineage>
</organism>
<comment type="similarity">
    <text evidence="2">Belongs to the CDP-alcohol phosphatidyltransferase class-I family.</text>
</comment>
<feature type="transmembrane region" description="Helical" evidence="4">
    <location>
        <begin position="256"/>
        <end position="277"/>
    </location>
</feature>
<feature type="transmembrane region" description="Helical" evidence="4">
    <location>
        <begin position="370"/>
        <end position="389"/>
    </location>
</feature>
<evidence type="ECO:0000256" key="4">
    <source>
        <dbReference type="SAM" id="Phobius"/>
    </source>
</evidence>
<dbReference type="PANTHER" id="PTHR10414:SF37">
    <property type="entry name" value="BB IN A BOXCAR, ISOFORM C"/>
    <property type="match status" value="1"/>
</dbReference>
<feature type="transmembrane region" description="Helical" evidence="4">
    <location>
        <begin position="327"/>
        <end position="350"/>
    </location>
</feature>
<evidence type="ECO:0000256" key="1">
    <source>
        <dbReference type="ARBA" id="ARBA00004370"/>
    </source>
</evidence>
<keyword evidence="4" id="KW-0812">Transmembrane</keyword>
<dbReference type="InterPro" id="IPR043130">
    <property type="entry name" value="CDP-OH_PTrfase_TM_dom"/>
</dbReference>
<comment type="subcellular location">
    <subcellularLocation>
        <location evidence="1">Membrane</location>
    </subcellularLocation>
</comment>
<feature type="transmembrane region" description="Helical" evidence="4">
    <location>
        <begin position="225"/>
        <end position="244"/>
    </location>
</feature>
<dbReference type="Proteomes" id="UP000886998">
    <property type="component" value="Unassembled WGS sequence"/>
</dbReference>
<dbReference type="GO" id="GO:0004307">
    <property type="term" value="F:ethanolaminephosphotransferase activity"/>
    <property type="evidence" value="ECO:0007669"/>
    <property type="project" value="TreeGrafter"/>
</dbReference>
<evidence type="ECO:0000313" key="6">
    <source>
        <dbReference type="Proteomes" id="UP000886998"/>
    </source>
</evidence>
<sequence length="458" mass="52030">MLLSKSFSCLRHIREPITAKPKMTLPSLEKKGKRSSSSFENRIFFWEITGYKRQCCLCFFVLIEHVYETSSFLELLFLQKFWIKLSQYVPSHLTPCVLTCLGLAINLSSCLTLLYYSPDAKAEAPSWVYVLCAVGVFLYQTLDALDGKQAMKVQDTQIEEVYDHGCDAISTVFVCLTASAACQFCTLPLFMFLFFILSMFVFYTAHWQDHVTHVMIFGKFDVSEVQFSVIFIHLLTAFYGQQIWRSLIFGIELRMILGFVSLLSMIGTVICNIGYVLGNRTPIDDYVKIPRKTGLQIWNPVVPVSILTLFAVKAFNSGLFQPNPSIFIIAFGLAYAKLTLRLVIANVTYADMDFWDSSLVAPFLLCLNTYLPSPYMLPTTTALLCGLVYNMMDVARYFTYVSWDLREALDAYIFTLKYKPGHPKFHCKGSQGIYVNGLNNNEVLASAKLTETQSEDDK</sequence>
<comment type="caution">
    <text evidence="5">The sequence shown here is derived from an EMBL/GenBank/DDBJ whole genome shotgun (WGS) entry which is preliminary data.</text>
</comment>
<name>A0A8X6XUU0_9ARAC</name>
<accession>A0A8X6XUU0</accession>
<dbReference type="GO" id="GO:0004142">
    <property type="term" value="F:diacylglycerol cholinephosphotransferase activity"/>
    <property type="evidence" value="ECO:0007669"/>
    <property type="project" value="TreeGrafter"/>
</dbReference>